<protein>
    <submittedName>
        <fullName evidence="1">Receptor-like protein 12</fullName>
    </submittedName>
</protein>
<dbReference type="Proteomes" id="UP000327157">
    <property type="component" value="Chromosome 7"/>
</dbReference>
<sequence>MDVNIQSNDSSFIKFPKDDGIELVRKLWERFSDRSSFRFPMNSGIFPSNLLLEISKDANSSRIFG</sequence>
<reference evidence="2" key="2">
    <citation type="submission" date="2019-10" db="EMBL/GenBank/DDBJ databases">
        <title>A de novo genome assembly of a pear dwarfing rootstock.</title>
        <authorList>
            <person name="Wang F."/>
            <person name="Wang J."/>
            <person name="Li S."/>
            <person name="Zhang Y."/>
            <person name="Fang M."/>
            <person name="Ma L."/>
            <person name="Zhao Y."/>
            <person name="Jiang S."/>
        </authorList>
    </citation>
    <scope>NUCLEOTIDE SEQUENCE [LARGE SCALE GENOMIC DNA]</scope>
</reference>
<reference evidence="1 2" key="3">
    <citation type="submission" date="2019-11" db="EMBL/GenBank/DDBJ databases">
        <title>A de novo genome assembly of a pear dwarfing rootstock.</title>
        <authorList>
            <person name="Wang F."/>
            <person name="Wang J."/>
            <person name="Li S."/>
            <person name="Zhang Y."/>
            <person name="Fang M."/>
            <person name="Ma L."/>
            <person name="Zhao Y."/>
            <person name="Jiang S."/>
        </authorList>
    </citation>
    <scope>NUCLEOTIDE SEQUENCE [LARGE SCALE GENOMIC DNA]</scope>
    <source>
        <strain evidence="1">S2</strain>
        <tissue evidence="1">Leaf</tissue>
    </source>
</reference>
<comment type="caution">
    <text evidence="1">The sequence shown here is derived from an EMBL/GenBank/DDBJ whole genome shotgun (WGS) entry which is preliminary data.</text>
</comment>
<evidence type="ECO:0000313" key="2">
    <source>
        <dbReference type="Proteomes" id="UP000327157"/>
    </source>
</evidence>
<name>A0A5N5EWW4_9ROSA</name>
<gene>
    <name evidence="1" type="ORF">D8674_030776</name>
</gene>
<dbReference type="AlphaFoldDB" id="A0A5N5EWW4"/>
<keyword evidence="2" id="KW-1185">Reference proteome</keyword>
<evidence type="ECO:0000313" key="1">
    <source>
        <dbReference type="EMBL" id="KAB2595326.1"/>
    </source>
</evidence>
<dbReference type="EMBL" id="SMOL01000781">
    <property type="protein sequence ID" value="KAB2595326.1"/>
    <property type="molecule type" value="Genomic_DNA"/>
</dbReference>
<accession>A0A5N5EWW4</accession>
<reference evidence="1 2" key="1">
    <citation type="submission" date="2019-09" db="EMBL/GenBank/DDBJ databases">
        <authorList>
            <person name="Ou C."/>
        </authorList>
    </citation>
    <scope>NUCLEOTIDE SEQUENCE [LARGE SCALE GENOMIC DNA]</scope>
    <source>
        <strain evidence="1">S2</strain>
        <tissue evidence="1">Leaf</tissue>
    </source>
</reference>
<organism evidence="1 2">
    <name type="scientific">Pyrus ussuriensis x Pyrus communis</name>
    <dbReference type="NCBI Taxonomy" id="2448454"/>
    <lineage>
        <taxon>Eukaryota</taxon>
        <taxon>Viridiplantae</taxon>
        <taxon>Streptophyta</taxon>
        <taxon>Embryophyta</taxon>
        <taxon>Tracheophyta</taxon>
        <taxon>Spermatophyta</taxon>
        <taxon>Magnoliopsida</taxon>
        <taxon>eudicotyledons</taxon>
        <taxon>Gunneridae</taxon>
        <taxon>Pentapetalae</taxon>
        <taxon>rosids</taxon>
        <taxon>fabids</taxon>
        <taxon>Rosales</taxon>
        <taxon>Rosaceae</taxon>
        <taxon>Amygdaloideae</taxon>
        <taxon>Maleae</taxon>
        <taxon>Pyrus</taxon>
    </lineage>
</organism>
<proteinExistence type="predicted"/>
<keyword evidence="1" id="KW-0675">Receptor</keyword>